<feature type="transmembrane region" description="Helical" evidence="2">
    <location>
        <begin position="39"/>
        <end position="63"/>
    </location>
</feature>
<gene>
    <name evidence="3" type="ORF">RN50_01322</name>
</gene>
<dbReference type="RefSeq" id="WP_045253724.1">
    <property type="nucleotide sequence ID" value="NZ_CAKKLW010000007.1"/>
</dbReference>
<evidence type="ECO:0008006" key="5">
    <source>
        <dbReference type="Google" id="ProtNLM"/>
    </source>
</evidence>
<feature type="region of interest" description="Disordered" evidence="1">
    <location>
        <begin position="157"/>
        <end position="191"/>
    </location>
</feature>
<dbReference type="GeneID" id="94444834"/>
<evidence type="ECO:0000313" key="4">
    <source>
        <dbReference type="Proteomes" id="UP000033572"/>
    </source>
</evidence>
<reference evidence="3 4" key="1">
    <citation type="submission" date="2015-02" db="EMBL/GenBank/DDBJ databases">
        <title>Draft genome sequences of ten Microbacterium spp. with emphasis on heavy metal contaminated environments.</title>
        <authorList>
            <person name="Corretto E."/>
        </authorList>
    </citation>
    <scope>NUCLEOTIDE SEQUENCE [LARGE SCALE GENOMIC DNA]</scope>
    <source>
        <strain evidence="3 4">DSM 12966</strain>
    </source>
</reference>
<keyword evidence="2" id="KW-1133">Transmembrane helix</keyword>
<dbReference type="PATRIC" id="fig|104336.4.peg.1357"/>
<keyword evidence="2" id="KW-0812">Transmembrane</keyword>
<keyword evidence="4" id="KW-1185">Reference proteome</keyword>
<name>A0A0F0KP26_9MICO</name>
<evidence type="ECO:0000313" key="3">
    <source>
        <dbReference type="EMBL" id="KJL22643.1"/>
    </source>
</evidence>
<keyword evidence="2" id="KW-0472">Membrane</keyword>
<organism evidence="3 4">
    <name type="scientific">Microbacterium foliorum</name>
    <dbReference type="NCBI Taxonomy" id="104336"/>
    <lineage>
        <taxon>Bacteria</taxon>
        <taxon>Bacillati</taxon>
        <taxon>Actinomycetota</taxon>
        <taxon>Actinomycetes</taxon>
        <taxon>Micrococcales</taxon>
        <taxon>Microbacteriaceae</taxon>
        <taxon>Microbacterium</taxon>
    </lineage>
</organism>
<dbReference type="EMBL" id="JYIU01000038">
    <property type="protein sequence ID" value="KJL22643.1"/>
    <property type="molecule type" value="Genomic_DNA"/>
</dbReference>
<comment type="caution">
    <text evidence="3">The sequence shown here is derived from an EMBL/GenBank/DDBJ whole genome shotgun (WGS) entry which is preliminary data.</text>
</comment>
<dbReference type="AlphaFoldDB" id="A0A0F0KP26"/>
<dbReference type="Proteomes" id="UP000033572">
    <property type="component" value="Unassembled WGS sequence"/>
</dbReference>
<proteinExistence type="predicted"/>
<feature type="compositionally biased region" description="Low complexity" evidence="1">
    <location>
        <begin position="158"/>
        <end position="170"/>
    </location>
</feature>
<evidence type="ECO:0000256" key="1">
    <source>
        <dbReference type="SAM" id="MobiDB-lite"/>
    </source>
</evidence>
<sequence length="191" mass="19119">MSLNAAVRPSRPAPEAPARTPRRTLQPVTGTPQRRRPKLAYALLAVGGALAIGAAQIGLSLAITQDSFTLAGLTSQQHELDLRTDALQEDLTGMSSPQSLATSAAALGMVVAGSPAYLRLSDGAVFGQGTGAAGASTIDPTGAGAVGNALLNDVPVNASTADDATPDAPSGQSMQELPPAITDGLPSPSTR</sequence>
<accession>A0A0F0KP26</accession>
<evidence type="ECO:0000256" key="2">
    <source>
        <dbReference type="SAM" id="Phobius"/>
    </source>
</evidence>
<protein>
    <recommendedName>
        <fullName evidence="5">Cell division protein FtsL</fullName>
    </recommendedName>
</protein>
<dbReference type="KEGG" id="mfol:DXT68_10545"/>
<feature type="compositionally biased region" description="Low complexity" evidence="1">
    <location>
        <begin position="1"/>
        <end position="10"/>
    </location>
</feature>
<feature type="region of interest" description="Disordered" evidence="1">
    <location>
        <begin position="1"/>
        <end position="33"/>
    </location>
</feature>